<keyword evidence="6" id="KW-0812">Transmembrane</keyword>
<keyword evidence="6" id="KW-1133">Transmembrane helix</keyword>
<dbReference type="GO" id="GO:0004252">
    <property type="term" value="F:serine-type endopeptidase activity"/>
    <property type="evidence" value="ECO:0007669"/>
    <property type="project" value="InterPro"/>
</dbReference>
<dbReference type="PROSITE" id="PS50106">
    <property type="entry name" value="PDZ"/>
    <property type="match status" value="1"/>
</dbReference>
<organism evidence="8 9">
    <name type="scientific">Xylocopilactobacillus apis</name>
    <dbReference type="NCBI Taxonomy" id="2932183"/>
    <lineage>
        <taxon>Bacteria</taxon>
        <taxon>Bacillati</taxon>
        <taxon>Bacillota</taxon>
        <taxon>Bacilli</taxon>
        <taxon>Lactobacillales</taxon>
        <taxon>Lactobacillaceae</taxon>
        <taxon>Xylocopilactobacillus</taxon>
    </lineage>
</organism>
<dbReference type="KEGG" id="xak:KIMC2_11260"/>
<evidence type="ECO:0000256" key="5">
    <source>
        <dbReference type="SAM" id="MobiDB-lite"/>
    </source>
</evidence>
<evidence type="ECO:0000256" key="1">
    <source>
        <dbReference type="ARBA" id="ARBA00010541"/>
    </source>
</evidence>
<feature type="region of interest" description="Disordered" evidence="5">
    <location>
        <begin position="1"/>
        <end position="36"/>
    </location>
</feature>
<feature type="transmembrane region" description="Helical" evidence="6">
    <location>
        <begin position="44"/>
        <end position="66"/>
    </location>
</feature>
<dbReference type="EMBL" id="AP026801">
    <property type="protein sequence ID" value="BDR56564.1"/>
    <property type="molecule type" value="Genomic_DNA"/>
</dbReference>
<protein>
    <submittedName>
        <fullName evidence="8">Serine protease</fullName>
    </submittedName>
</protein>
<evidence type="ECO:0000313" key="9">
    <source>
        <dbReference type="Proteomes" id="UP001321804"/>
    </source>
</evidence>
<keyword evidence="4" id="KW-0720">Serine protease</keyword>
<feature type="compositionally biased region" description="Low complexity" evidence="5">
    <location>
        <begin position="1"/>
        <end position="16"/>
    </location>
</feature>
<dbReference type="InterPro" id="IPR051201">
    <property type="entry name" value="Chloro_Bact_Ser_Proteases"/>
</dbReference>
<dbReference type="SUPFAM" id="SSF50156">
    <property type="entry name" value="PDZ domain-like"/>
    <property type="match status" value="1"/>
</dbReference>
<evidence type="ECO:0000256" key="6">
    <source>
        <dbReference type="SAM" id="Phobius"/>
    </source>
</evidence>
<accession>A0AAU9CRK5</accession>
<name>A0AAU9CRK5_9LACO</name>
<dbReference type="Pfam" id="PF13365">
    <property type="entry name" value="Trypsin_2"/>
    <property type="match status" value="1"/>
</dbReference>
<dbReference type="Pfam" id="PF13180">
    <property type="entry name" value="PDZ_2"/>
    <property type="match status" value="1"/>
</dbReference>
<dbReference type="SMART" id="SM00228">
    <property type="entry name" value="PDZ"/>
    <property type="match status" value="1"/>
</dbReference>
<dbReference type="PANTHER" id="PTHR43343">
    <property type="entry name" value="PEPTIDASE S12"/>
    <property type="match status" value="1"/>
</dbReference>
<dbReference type="GO" id="GO:0006508">
    <property type="term" value="P:proteolysis"/>
    <property type="evidence" value="ECO:0007669"/>
    <property type="project" value="UniProtKB-KW"/>
</dbReference>
<dbReference type="Proteomes" id="UP001321804">
    <property type="component" value="Chromosome"/>
</dbReference>
<dbReference type="AlphaFoldDB" id="A0AAU9CRK5"/>
<evidence type="ECO:0000259" key="7">
    <source>
        <dbReference type="PROSITE" id="PS50106"/>
    </source>
</evidence>
<keyword evidence="2 8" id="KW-0645">Protease</keyword>
<comment type="similarity">
    <text evidence="1">Belongs to the peptidase S1C family.</text>
</comment>
<dbReference type="SUPFAM" id="SSF50494">
    <property type="entry name" value="Trypsin-like serine proteases"/>
    <property type="match status" value="1"/>
</dbReference>
<gene>
    <name evidence="8" type="ORF">KIMC2_11260</name>
</gene>
<sequence>MDNNYQNNDNMNSENNGTEPNSNFNRSSINNEPNNKKGIGTTTLIIVVIIAALIGGGVGGGVVNLLNNQNQTVKTTTGQTTTPTKVSSVVVKESSSSVKAFDKVKGAVVSVINLQKQKSTDSLFGGIFGSPNGGSNNSSGKLEESSEGSGVIYQKSNGKAYVATNNHVVAGSDKLEVLLSDGSKINAKLLGTDSVTDLAVLEIDASKINTVAQFGNSNDIKPGQQVLAIGSPMGSKFATSVTKGIVSAKSRTIDVTDEDTGQTTGQATVIQTDAAINPGNSGGALINVSGQVIGITSMKLSGGTNSATVEGMGFAIPSNEVVQIVNQLEKNGKVARPALGVSPVDLSDVSSTQQSSVLHLPSSVKTGVVVVSLTSHSPADKAGVKQYDVIYEIDGNKVTSVVDLRSQLYKYQIGDTITLSIYRGSKKMNIKVKLTQEAKQEITVKQQGNN</sequence>
<feature type="compositionally biased region" description="Polar residues" evidence="5">
    <location>
        <begin position="17"/>
        <end position="33"/>
    </location>
</feature>
<dbReference type="PRINTS" id="PR00834">
    <property type="entry name" value="PROTEASES2C"/>
</dbReference>
<dbReference type="Gene3D" id="2.30.42.10">
    <property type="match status" value="1"/>
</dbReference>
<evidence type="ECO:0000256" key="3">
    <source>
        <dbReference type="ARBA" id="ARBA00022801"/>
    </source>
</evidence>
<dbReference type="InterPro" id="IPR043504">
    <property type="entry name" value="Peptidase_S1_PA_chymotrypsin"/>
</dbReference>
<reference evidence="8 9" key="1">
    <citation type="journal article" date="2023" name="Microbiol. Spectr.">
        <title>Symbiosis of Carpenter Bees with Uncharacterized Lactic Acid Bacteria Showing NAD Auxotrophy.</title>
        <authorList>
            <person name="Kawasaki S."/>
            <person name="Ozawa K."/>
            <person name="Mori T."/>
            <person name="Yamamoto A."/>
            <person name="Ito M."/>
            <person name="Ohkuma M."/>
            <person name="Sakamoto M."/>
            <person name="Matsutani M."/>
        </authorList>
    </citation>
    <scope>NUCLEOTIDE SEQUENCE [LARGE SCALE GENOMIC DNA]</scope>
    <source>
        <strain evidence="8 9">KimC2</strain>
    </source>
</reference>
<evidence type="ECO:0000256" key="4">
    <source>
        <dbReference type="ARBA" id="ARBA00022825"/>
    </source>
</evidence>
<dbReference type="InterPro" id="IPR001940">
    <property type="entry name" value="Peptidase_S1C"/>
</dbReference>
<proteinExistence type="inferred from homology"/>
<dbReference type="InterPro" id="IPR009003">
    <property type="entry name" value="Peptidase_S1_PA"/>
</dbReference>
<evidence type="ECO:0000256" key="2">
    <source>
        <dbReference type="ARBA" id="ARBA00022670"/>
    </source>
</evidence>
<keyword evidence="6" id="KW-0472">Membrane</keyword>
<evidence type="ECO:0000313" key="8">
    <source>
        <dbReference type="EMBL" id="BDR56564.1"/>
    </source>
</evidence>
<dbReference type="InterPro" id="IPR036034">
    <property type="entry name" value="PDZ_sf"/>
</dbReference>
<dbReference type="InterPro" id="IPR001478">
    <property type="entry name" value="PDZ"/>
</dbReference>
<feature type="domain" description="PDZ" evidence="7">
    <location>
        <begin position="325"/>
        <end position="425"/>
    </location>
</feature>
<dbReference type="Gene3D" id="2.40.10.10">
    <property type="entry name" value="Trypsin-like serine proteases"/>
    <property type="match status" value="2"/>
</dbReference>
<keyword evidence="9" id="KW-1185">Reference proteome</keyword>
<keyword evidence="3" id="KW-0378">Hydrolase</keyword>
<dbReference type="CDD" id="cd06781">
    <property type="entry name" value="cpPDZ_BsHtra-like"/>
    <property type="match status" value="1"/>
</dbReference>
<dbReference type="PANTHER" id="PTHR43343:SF3">
    <property type="entry name" value="PROTEASE DO-LIKE 8, CHLOROPLASTIC"/>
    <property type="match status" value="1"/>
</dbReference>